<name>A0A7L5DUK1_9BACT</name>
<dbReference type="AlphaFoldDB" id="A0A7L5DUK1"/>
<organism evidence="1 2">
    <name type="scientific">Spirosoma rhododendri</name>
    <dbReference type="NCBI Taxonomy" id="2728024"/>
    <lineage>
        <taxon>Bacteria</taxon>
        <taxon>Pseudomonadati</taxon>
        <taxon>Bacteroidota</taxon>
        <taxon>Cytophagia</taxon>
        <taxon>Cytophagales</taxon>
        <taxon>Cytophagaceae</taxon>
        <taxon>Spirosoma</taxon>
    </lineage>
</organism>
<keyword evidence="2" id="KW-1185">Reference proteome</keyword>
<dbReference type="InterPro" id="IPR041197">
    <property type="entry name" value="LD_cluster3"/>
</dbReference>
<dbReference type="KEGG" id="srho:HH216_24035"/>
<reference evidence="1 2" key="1">
    <citation type="submission" date="2020-04" db="EMBL/GenBank/DDBJ databases">
        <title>Genome sequencing of novel species.</title>
        <authorList>
            <person name="Heo J."/>
            <person name="Kim S.-J."/>
            <person name="Kim J.-S."/>
            <person name="Hong S.-B."/>
            <person name="Kwon S.-W."/>
        </authorList>
    </citation>
    <scope>NUCLEOTIDE SEQUENCE [LARGE SCALE GENOMIC DNA]</scope>
    <source>
        <strain evidence="1 2">CJU-R4</strain>
    </source>
</reference>
<dbReference type="EMBL" id="CP051677">
    <property type="protein sequence ID" value="QJD81151.1"/>
    <property type="molecule type" value="Genomic_DNA"/>
</dbReference>
<dbReference type="Proteomes" id="UP000501128">
    <property type="component" value="Chromosome"/>
</dbReference>
<dbReference type="Pfam" id="PF18180">
    <property type="entry name" value="LD_cluster3"/>
    <property type="match status" value="1"/>
</dbReference>
<evidence type="ECO:0000313" key="1">
    <source>
        <dbReference type="EMBL" id="QJD81151.1"/>
    </source>
</evidence>
<sequence length="196" mass="22290">MAEYTMKDAIFLSASVPDPKQNAVYHQTADVTAIREAVIALATYILPQTTLIWGGHPAITPMIRVVAESIGVSVQEKIILYQSSFFEKDFPIDNKVFEQINLIQKRDTRDESLEIMRGEMLSNHSYKAAVFIGGMKGVEDEFYLFKKYHPDTSAFPIASTGAAARVLYERNRESLPESLNDEYSYFSLFRRLISFK</sequence>
<protein>
    <submittedName>
        <fullName evidence="1">Uncharacterized protein</fullName>
    </submittedName>
</protein>
<proteinExistence type="predicted"/>
<evidence type="ECO:0000313" key="2">
    <source>
        <dbReference type="Proteomes" id="UP000501128"/>
    </source>
</evidence>
<gene>
    <name evidence="1" type="ORF">HH216_24035</name>
</gene>
<accession>A0A7L5DUK1</accession>